<dbReference type="PRINTS" id="PR00505">
    <property type="entry name" value="D12N6MTFRASE"/>
</dbReference>
<dbReference type="InterPro" id="IPR023095">
    <property type="entry name" value="Ade_MeTrfase_dom_2"/>
</dbReference>
<dbReference type="InterPro" id="IPR029063">
    <property type="entry name" value="SAM-dependent_MTases_sf"/>
</dbReference>
<evidence type="ECO:0000256" key="3">
    <source>
        <dbReference type="ARBA" id="ARBA00022603"/>
    </source>
</evidence>
<comment type="similarity">
    <text evidence="1 7">Belongs to the N(4)/N(6)-methyltransferase family.</text>
</comment>
<keyword evidence="8" id="KW-0614">Plasmid</keyword>
<evidence type="ECO:0000313" key="9">
    <source>
        <dbReference type="Proteomes" id="UP000027937"/>
    </source>
</evidence>
<dbReference type="PANTHER" id="PTHR30481:SF3">
    <property type="entry name" value="DNA ADENINE METHYLASE"/>
    <property type="match status" value="1"/>
</dbReference>
<dbReference type="EMBL" id="JENX01000125">
    <property type="protein sequence ID" value="KEI14104.1"/>
    <property type="molecule type" value="Genomic_DNA"/>
</dbReference>
<geneLocation type="plasmid" evidence="8 9">
    <name>p1Ch9693</name>
</geneLocation>
<evidence type="ECO:0000313" key="8">
    <source>
        <dbReference type="EMBL" id="KEI14104.1"/>
    </source>
</evidence>
<evidence type="ECO:0000256" key="4">
    <source>
        <dbReference type="ARBA" id="ARBA00022679"/>
    </source>
</evidence>
<dbReference type="Proteomes" id="UP000027937">
    <property type="component" value="Plasmid p1Ch9693"/>
</dbReference>
<dbReference type="InterPro" id="IPR012263">
    <property type="entry name" value="M_m6A_EcoRV"/>
</dbReference>
<organism evidence="8 9">
    <name type="scientific">Clostridium haemolyticum NCTC 9693</name>
    <dbReference type="NCBI Taxonomy" id="1443114"/>
    <lineage>
        <taxon>Bacteria</taxon>
        <taxon>Bacillati</taxon>
        <taxon>Bacillota</taxon>
        <taxon>Clostridia</taxon>
        <taxon>Eubacteriales</taxon>
        <taxon>Clostridiaceae</taxon>
        <taxon>Clostridium</taxon>
    </lineage>
</organism>
<dbReference type="PROSITE" id="PS00092">
    <property type="entry name" value="N6_MTASE"/>
    <property type="match status" value="1"/>
</dbReference>
<dbReference type="GO" id="GO:0008168">
    <property type="term" value="F:methyltransferase activity"/>
    <property type="evidence" value="ECO:0007669"/>
    <property type="project" value="UniProtKB-KW"/>
</dbReference>
<protein>
    <recommendedName>
        <fullName evidence="2 7">Site-specific DNA-methyltransferase (adenine-specific)</fullName>
        <ecNumber evidence="2 7">2.1.1.72</ecNumber>
    </recommendedName>
</protein>
<dbReference type="NCBIfam" id="TIGR00571">
    <property type="entry name" value="dam"/>
    <property type="match status" value="1"/>
</dbReference>
<evidence type="ECO:0000256" key="1">
    <source>
        <dbReference type="ARBA" id="ARBA00006594"/>
    </source>
</evidence>
<dbReference type="PIRSF" id="PIRSF000398">
    <property type="entry name" value="M_m6A_EcoRV"/>
    <property type="match status" value="1"/>
</dbReference>
<dbReference type="RefSeq" id="WP_039230654.1">
    <property type="nucleotide sequence ID" value="NZ_CM003349.1"/>
</dbReference>
<reference evidence="9" key="1">
    <citation type="journal article" date="2014" name="PLoS ONE">
        <title>Plasmidome interchange between Clostridium botulinum, Clostridium novyi and Clostridium haemolyticum converts strains of independent lineages into distinctly different pathogens.</title>
        <authorList>
            <person name="Skarin H."/>
            <person name="Segerman B."/>
        </authorList>
    </citation>
    <scope>NUCLEOTIDE SEQUENCE [LARGE SCALE GENOMIC DNA]</scope>
    <source>
        <strain evidence="9">NCTC 9693</strain>
    </source>
</reference>
<keyword evidence="9" id="KW-1185">Reference proteome</keyword>
<sequence>MNFDKKDLVKSPLNYTGGKFKLLPQILPLFPDNIDTFVDLFCGGCNVGVNVKANKIICSDTESHVINLMNYFKTIDSDELIKNIENVINTYELSNTSAYGYEYYGCDSNKGVGNYNKTKYEKLRDNFNNNTKDNLLFFVTVLFAFSNQIRFNSKGKFNMPVNKRDFNNNGRKNTVNFVDRLDKLNIEFINKDFRDFSIKNLKSEDLVYCDPPYLITTASYNEQDGWNEEKEKELLNLLDELHNQNIKFALSNVLESKGKSNDILKEWSKKYNVYYLNNTYKNCNYHKKDKSNNTIEVLITNY</sequence>
<keyword evidence="4 7" id="KW-0808">Transferase</keyword>
<evidence type="ECO:0000256" key="2">
    <source>
        <dbReference type="ARBA" id="ARBA00011900"/>
    </source>
</evidence>
<keyword evidence="5 7" id="KW-0949">S-adenosyl-L-methionine</keyword>
<evidence type="ECO:0000256" key="7">
    <source>
        <dbReference type="RuleBase" id="RU361257"/>
    </source>
</evidence>
<dbReference type="SUPFAM" id="SSF53335">
    <property type="entry name" value="S-adenosyl-L-methionine-dependent methyltransferases"/>
    <property type="match status" value="1"/>
</dbReference>
<gene>
    <name evidence="8" type="ORF">Z960_p0110</name>
</gene>
<dbReference type="Gene3D" id="1.10.1020.10">
    <property type="entry name" value="Adenine-specific Methyltransferase, Domain 2"/>
    <property type="match status" value="1"/>
</dbReference>
<evidence type="ECO:0000256" key="5">
    <source>
        <dbReference type="ARBA" id="ARBA00022691"/>
    </source>
</evidence>
<dbReference type="InterPro" id="IPR002052">
    <property type="entry name" value="DNA_methylase_N6_adenine_CS"/>
</dbReference>
<evidence type="ECO:0000256" key="6">
    <source>
        <dbReference type="ARBA" id="ARBA00047942"/>
    </source>
</evidence>
<dbReference type="Gene3D" id="3.40.50.150">
    <property type="entry name" value="Vaccinia Virus protein VP39"/>
    <property type="match status" value="1"/>
</dbReference>
<comment type="catalytic activity">
    <reaction evidence="6 7">
        <text>a 2'-deoxyadenosine in DNA + S-adenosyl-L-methionine = an N(6)-methyl-2'-deoxyadenosine in DNA + S-adenosyl-L-homocysteine + H(+)</text>
        <dbReference type="Rhea" id="RHEA:15197"/>
        <dbReference type="Rhea" id="RHEA-COMP:12418"/>
        <dbReference type="Rhea" id="RHEA-COMP:12419"/>
        <dbReference type="ChEBI" id="CHEBI:15378"/>
        <dbReference type="ChEBI" id="CHEBI:57856"/>
        <dbReference type="ChEBI" id="CHEBI:59789"/>
        <dbReference type="ChEBI" id="CHEBI:90615"/>
        <dbReference type="ChEBI" id="CHEBI:90616"/>
        <dbReference type="EC" id="2.1.1.72"/>
    </reaction>
</comment>
<dbReference type="InterPro" id="IPR012327">
    <property type="entry name" value="MeTrfase_D12"/>
</dbReference>
<dbReference type="GO" id="GO:0032259">
    <property type="term" value="P:methylation"/>
    <property type="evidence" value="ECO:0007669"/>
    <property type="project" value="UniProtKB-KW"/>
</dbReference>
<dbReference type="EC" id="2.1.1.72" evidence="2 7"/>
<accession>A0ABR4TE76</accession>
<proteinExistence type="inferred from homology"/>
<comment type="caution">
    <text evidence="8">The sequence shown here is derived from an EMBL/GenBank/DDBJ whole genome shotgun (WGS) entry which is preliminary data.</text>
</comment>
<dbReference type="Pfam" id="PF02086">
    <property type="entry name" value="MethyltransfD12"/>
    <property type="match status" value="1"/>
</dbReference>
<keyword evidence="3 7" id="KW-0489">Methyltransferase</keyword>
<dbReference type="PANTHER" id="PTHR30481">
    <property type="entry name" value="DNA ADENINE METHYLASE"/>
    <property type="match status" value="1"/>
</dbReference>
<name>A0ABR4TE76_CLOHA</name>